<dbReference type="EMBL" id="LAZR01007699">
    <property type="protein sequence ID" value="KKM83538.1"/>
    <property type="molecule type" value="Genomic_DNA"/>
</dbReference>
<evidence type="ECO:0000313" key="1">
    <source>
        <dbReference type="EMBL" id="KKM83538.1"/>
    </source>
</evidence>
<sequence length="183" mass="19979">MSRIWDRMSLNFLSEDISVKSMKRSKQKTNVLLISAVCLSLSACGEFSYKRGASANDFQQEKKSCATQHKNDADVDACLANSGWIVVSADKPLFAEATTTDNKMPVQMTSDDKVIAEKPVDPLELIAVGSWWKTGAAPNALIADSEQCVTELGEAHQTRNNMSLVTRGLVGCMSAKGWFALKK</sequence>
<proteinExistence type="predicted"/>
<name>A0A0F9KNL0_9ZZZZ</name>
<accession>A0A0F9KNL0</accession>
<organism evidence="1">
    <name type="scientific">marine sediment metagenome</name>
    <dbReference type="NCBI Taxonomy" id="412755"/>
    <lineage>
        <taxon>unclassified sequences</taxon>
        <taxon>metagenomes</taxon>
        <taxon>ecological metagenomes</taxon>
    </lineage>
</organism>
<comment type="caution">
    <text evidence="1">The sequence shown here is derived from an EMBL/GenBank/DDBJ whole genome shotgun (WGS) entry which is preliminary data.</text>
</comment>
<evidence type="ECO:0008006" key="2">
    <source>
        <dbReference type="Google" id="ProtNLM"/>
    </source>
</evidence>
<protein>
    <recommendedName>
        <fullName evidence="2">Lipoprotein</fullName>
    </recommendedName>
</protein>
<gene>
    <name evidence="1" type="ORF">LCGC14_1308360</name>
</gene>
<reference evidence="1" key="1">
    <citation type="journal article" date="2015" name="Nature">
        <title>Complex archaea that bridge the gap between prokaryotes and eukaryotes.</title>
        <authorList>
            <person name="Spang A."/>
            <person name="Saw J.H."/>
            <person name="Jorgensen S.L."/>
            <person name="Zaremba-Niedzwiedzka K."/>
            <person name="Martijn J."/>
            <person name="Lind A.E."/>
            <person name="van Eijk R."/>
            <person name="Schleper C."/>
            <person name="Guy L."/>
            <person name="Ettema T.J."/>
        </authorList>
    </citation>
    <scope>NUCLEOTIDE SEQUENCE</scope>
</reference>
<dbReference type="AlphaFoldDB" id="A0A0F9KNL0"/>